<evidence type="ECO:0000313" key="2">
    <source>
        <dbReference type="EMBL" id="EYU34302.1"/>
    </source>
</evidence>
<dbReference type="AlphaFoldDB" id="A0A022R0R6"/>
<keyword evidence="3" id="KW-1185">Reference proteome</keyword>
<dbReference type="PANTHER" id="PTHR33184:SF2">
    <property type="entry name" value="APPLE DOMAIN-CONTAINING PROTEIN"/>
    <property type="match status" value="1"/>
</dbReference>
<dbReference type="InterPro" id="IPR040361">
    <property type="entry name" value="TPD1"/>
</dbReference>
<accession>A0A022R0R6</accession>
<dbReference type="Proteomes" id="UP000030748">
    <property type="component" value="Unassembled WGS sequence"/>
</dbReference>
<keyword evidence="1" id="KW-0732">Signal</keyword>
<reference evidence="2 3" key="1">
    <citation type="journal article" date="2013" name="Proc. Natl. Acad. Sci. U.S.A.">
        <title>Fine-scale variation in meiotic recombination in Mimulus inferred from population shotgun sequencing.</title>
        <authorList>
            <person name="Hellsten U."/>
            <person name="Wright K.M."/>
            <person name="Jenkins J."/>
            <person name="Shu S."/>
            <person name="Yuan Y."/>
            <person name="Wessler S.R."/>
            <person name="Schmutz J."/>
            <person name="Willis J.H."/>
            <person name="Rokhsar D.S."/>
        </authorList>
    </citation>
    <scope>NUCLEOTIDE SEQUENCE [LARGE SCALE GENOMIC DNA]</scope>
    <source>
        <strain evidence="3">cv. DUN x IM62</strain>
    </source>
</reference>
<dbReference type="GO" id="GO:0001709">
    <property type="term" value="P:cell fate determination"/>
    <property type="evidence" value="ECO:0000318"/>
    <property type="project" value="GO_Central"/>
</dbReference>
<gene>
    <name evidence="2" type="ORF">MIMGU_mgv1a023581mg</name>
</gene>
<evidence type="ECO:0000256" key="1">
    <source>
        <dbReference type="ARBA" id="ARBA00022729"/>
    </source>
</evidence>
<proteinExistence type="predicted"/>
<protein>
    <recommendedName>
        <fullName evidence="4">TPD1 protein</fullName>
    </recommendedName>
</protein>
<feature type="non-terminal residue" evidence="2">
    <location>
        <position position="1"/>
    </location>
</feature>
<sequence length="105" mass="11844">KNWTTQCPHAPIQISQGTVSYNGVPRFLVMITNLCTDCSVAKVHLHCGWFASVNLVNPNDFKRVNYDDCLVYGGRPIRSGHVIEFQYSNTRPYPLSLASFVCSYD</sequence>
<evidence type="ECO:0000313" key="3">
    <source>
        <dbReference type="Proteomes" id="UP000030748"/>
    </source>
</evidence>
<dbReference type="Pfam" id="PF24068">
    <property type="entry name" value="TPD1_C"/>
    <property type="match status" value="1"/>
</dbReference>
<evidence type="ECO:0008006" key="4">
    <source>
        <dbReference type="Google" id="ProtNLM"/>
    </source>
</evidence>
<dbReference type="PANTHER" id="PTHR33184">
    <property type="entry name" value="PROTEIN TAPETUM DETERMINANT 1-LIKE-RELATED"/>
    <property type="match status" value="1"/>
</dbReference>
<dbReference type="EMBL" id="KI630707">
    <property type="protein sequence ID" value="EYU34302.1"/>
    <property type="molecule type" value="Genomic_DNA"/>
</dbReference>
<name>A0A022R0R6_ERYGU</name>
<dbReference type="STRING" id="4155.A0A022R0R6"/>
<organism evidence="2 3">
    <name type="scientific">Erythranthe guttata</name>
    <name type="common">Yellow monkey flower</name>
    <name type="synonym">Mimulus guttatus</name>
    <dbReference type="NCBI Taxonomy" id="4155"/>
    <lineage>
        <taxon>Eukaryota</taxon>
        <taxon>Viridiplantae</taxon>
        <taxon>Streptophyta</taxon>
        <taxon>Embryophyta</taxon>
        <taxon>Tracheophyta</taxon>
        <taxon>Spermatophyta</taxon>
        <taxon>Magnoliopsida</taxon>
        <taxon>eudicotyledons</taxon>
        <taxon>Gunneridae</taxon>
        <taxon>Pentapetalae</taxon>
        <taxon>asterids</taxon>
        <taxon>lamiids</taxon>
        <taxon>Lamiales</taxon>
        <taxon>Phrymaceae</taxon>
        <taxon>Erythranthe</taxon>
    </lineage>
</organism>